<dbReference type="InterPro" id="IPR001878">
    <property type="entry name" value="Znf_CCHC"/>
</dbReference>
<keyword evidence="1" id="KW-0479">Metal-binding</keyword>
<dbReference type="VEuPathDB" id="MicrosporidiaDB:DI09_23p220"/>
<dbReference type="SUPFAM" id="SSF57756">
    <property type="entry name" value="Retrovirus zinc finger-like domains"/>
    <property type="match status" value="1"/>
</dbReference>
<gene>
    <name evidence="4" type="ORF">DI09_23p220</name>
</gene>
<keyword evidence="1" id="KW-0862">Zinc</keyword>
<evidence type="ECO:0000256" key="2">
    <source>
        <dbReference type="SAM" id="MobiDB-lite"/>
    </source>
</evidence>
<dbReference type="SMART" id="SM00343">
    <property type="entry name" value="ZnF_C2HC"/>
    <property type="match status" value="1"/>
</dbReference>
<feature type="compositionally biased region" description="Basic residues" evidence="2">
    <location>
        <begin position="132"/>
        <end position="171"/>
    </location>
</feature>
<dbReference type="InterPro" id="IPR035979">
    <property type="entry name" value="RBD_domain_sf"/>
</dbReference>
<dbReference type="AlphaFoldDB" id="A0A098VSJ1"/>
<evidence type="ECO:0000259" key="3">
    <source>
        <dbReference type="PROSITE" id="PS50158"/>
    </source>
</evidence>
<dbReference type="HOGENOM" id="CLU_1240406_0_0_1"/>
<dbReference type="GO" id="GO:0008270">
    <property type="term" value="F:zinc ion binding"/>
    <property type="evidence" value="ECO:0007669"/>
    <property type="project" value="UniProtKB-KW"/>
</dbReference>
<evidence type="ECO:0000256" key="1">
    <source>
        <dbReference type="PROSITE-ProRule" id="PRU00047"/>
    </source>
</evidence>
<feature type="compositionally biased region" description="Basic and acidic residues" evidence="2">
    <location>
        <begin position="186"/>
        <end position="195"/>
    </location>
</feature>
<dbReference type="Gene3D" id="4.10.60.10">
    <property type="entry name" value="Zinc finger, CCHC-type"/>
    <property type="match status" value="1"/>
</dbReference>
<dbReference type="RefSeq" id="XP_013238374.1">
    <property type="nucleotide sequence ID" value="XM_013382920.1"/>
</dbReference>
<proteinExistence type="predicted"/>
<feature type="compositionally biased region" description="Low complexity" evidence="2">
    <location>
        <begin position="119"/>
        <end position="131"/>
    </location>
</feature>
<dbReference type="PROSITE" id="PS50158">
    <property type="entry name" value="ZF_CCHC"/>
    <property type="match status" value="1"/>
</dbReference>
<dbReference type="InterPro" id="IPR000504">
    <property type="entry name" value="RRM_dom"/>
</dbReference>
<name>A0A098VSJ1_9MICR</name>
<evidence type="ECO:0000313" key="4">
    <source>
        <dbReference type="EMBL" id="KGG51947.1"/>
    </source>
</evidence>
<feature type="region of interest" description="Disordered" evidence="2">
    <location>
        <begin position="81"/>
        <end position="223"/>
    </location>
</feature>
<comment type="caution">
    <text evidence="4">The sequence shown here is derived from an EMBL/GenBank/DDBJ whole genome shotgun (WGS) entry which is preliminary data.</text>
</comment>
<dbReference type="GO" id="GO:0003723">
    <property type="term" value="F:RNA binding"/>
    <property type="evidence" value="ECO:0007669"/>
    <property type="project" value="InterPro"/>
</dbReference>
<dbReference type="InterPro" id="IPR036875">
    <property type="entry name" value="Znf_CCHC_sf"/>
</dbReference>
<organism evidence="4 5">
    <name type="scientific">Mitosporidium daphniae</name>
    <dbReference type="NCBI Taxonomy" id="1485682"/>
    <lineage>
        <taxon>Eukaryota</taxon>
        <taxon>Fungi</taxon>
        <taxon>Fungi incertae sedis</taxon>
        <taxon>Microsporidia</taxon>
        <taxon>Mitosporidium</taxon>
    </lineage>
</organism>
<dbReference type="PANTHER" id="PTHR48038">
    <property type="entry name" value="RIBONUCLEOPROTEIN RB97D"/>
    <property type="match status" value="1"/>
</dbReference>
<keyword evidence="5" id="KW-1185">Reference proteome</keyword>
<feature type="compositionally biased region" description="Basic residues" evidence="2">
    <location>
        <begin position="103"/>
        <end position="118"/>
    </location>
</feature>
<protein>
    <recommendedName>
        <fullName evidence="3">CCHC-type domain-containing protein</fullName>
    </recommendedName>
</protein>
<reference evidence="4 5" key="1">
    <citation type="submission" date="2014-04" db="EMBL/GenBank/DDBJ databases">
        <title>A new species of microsporidia sheds light on the evolution of extreme parasitism.</title>
        <authorList>
            <person name="Haag K.L."/>
            <person name="James T.Y."/>
            <person name="Larsson R."/>
            <person name="Schaer T.M."/>
            <person name="Refardt D."/>
            <person name="Pombert J.-F."/>
            <person name="Ebert D."/>
        </authorList>
    </citation>
    <scope>NUCLEOTIDE SEQUENCE [LARGE SCALE GENOMIC DNA]</scope>
    <source>
        <strain evidence="4 5">UGP3</strain>
        <tissue evidence="4">Spores</tissue>
    </source>
</reference>
<dbReference type="SUPFAM" id="SSF54928">
    <property type="entry name" value="RNA-binding domain, RBD"/>
    <property type="match status" value="1"/>
</dbReference>
<keyword evidence="1" id="KW-0863">Zinc-finger</keyword>
<dbReference type="InterPro" id="IPR012677">
    <property type="entry name" value="Nucleotide-bd_a/b_plait_sf"/>
</dbReference>
<dbReference type="OrthoDB" id="19742at2759"/>
<dbReference type="Pfam" id="PF00076">
    <property type="entry name" value="RRM_1"/>
    <property type="match status" value="1"/>
</dbReference>
<dbReference type="PANTHER" id="PTHR48038:SF1">
    <property type="entry name" value="RIBONUCLEOPROTEIN RB97D"/>
    <property type="match status" value="1"/>
</dbReference>
<dbReference type="GeneID" id="25259176"/>
<accession>A0A098VSJ1</accession>
<feature type="domain" description="CCHC-type" evidence="3">
    <location>
        <begin position="76"/>
        <end position="91"/>
    </location>
</feature>
<dbReference type="Pfam" id="PF00098">
    <property type="entry name" value="zf-CCHC"/>
    <property type="match status" value="1"/>
</dbReference>
<dbReference type="Gene3D" id="3.30.70.330">
    <property type="match status" value="1"/>
</dbReference>
<dbReference type="Proteomes" id="UP000029725">
    <property type="component" value="Unassembled WGS sequence"/>
</dbReference>
<feature type="compositionally biased region" description="Basic and acidic residues" evidence="2">
    <location>
        <begin position="204"/>
        <end position="223"/>
    </location>
</feature>
<dbReference type="EMBL" id="JMKJ01000155">
    <property type="protein sequence ID" value="KGG51947.1"/>
    <property type="molecule type" value="Genomic_DNA"/>
</dbReference>
<evidence type="ECO:0000313" key="5">
    <source>
        <dbReference type="Proteomes" id="UP000029725"/>
    </source>
</evidence>
<sequence>MGWKQGDAIGDTMATIQPVIKIKPKDLSNGGYGFVEFDDIRDAEDALRDGRFQIDGHPIVVEWAKGSGRRSNSDECFRCGRTGHWARDCPSGGRGSSPSRSSRSSRYRSRSRERRRYSRSPSRSSSRSPPRSSRRSSRYRSRSRSLSRPRYHRSERRYHSRSRSVSRHRHDSRSASPRGGSPARSPQREPVDRSRSRSLSPRGRSRDRSPIPERSQSPRDDQL</sequence>